<dbReference type="Proteomes" id="UP000319663">
    <property type="component" value="Unassembled WGS sequence"/>
</dbReference>
<feature type="signal peptide" evidence="1">
    <location>
        <begin position="1"/>
        <end position="19"/>
    </location>
</feature>
<protein>
    <submittedName>
        <fullName evidence="2">Uncharacterized protein</fullName>
    </submittedName>
</protein>
<evidence type="ECO:0000256" key="1">
    <source>
        <dbReference type="SAM" id="SignalP"/>
    </source>
</evidence>
<reference evidence="2 3" key="1">
    <citation type="submission" date="2019-06" db="EMBL/GenBank/DDBJ databases">
        <title>Wine fermentation using esterase from Monascus purpureus.</title>
        <authorList>
            <person name="Geng C."/>
            <person name="Zhang Y."/>
        </authorList>
    </citation>
    <scope>NUCLEOTIDE SEQUENCE [LARGE SCALE GENOMIC DNA]</scope>
    <source>
        <strain evidence="2">HQ1</strain>
    </source>
</reference>
<name>A0A507QZ17_MONPU</name>
<keyword evidence="1" id="KW-0732">Signal</keyword>
<sequence length="155" mass="16179">MQFKSIAISLFLAVASVTASDNSAISYLSEIGITGVTNGPTATKLAHALQSVYSSWEDDKSVKSAYSVMQTAVPDKVWHSIASSGIRDFTTTNPPSWFTGLPKDVKKEVSRELSILESVETSVLKIKTNAAPEPTPAIALGGAAVAGVLGVVAVL</sequence>
<accession>A0A507QZ17</accession>
<organism evidence="2 3">
    <name type="scientific">Monascus purpureus</name>
    <name type="common">Red mold</name>
    <name type="synonym">Monascus anka</name>
    <dbReference type="NCBI Taxonomy" id="5098"/>
    <lineage>
        <taxon>Eukaryota</taxon>
        <taxon>Fungi</taxon>
        <taxon>Dikarya</taxon>
        <taxon>Ascomycota</taxon>
        <taxon>Pezizomycotina</taxon>
        <taxon>Eurotiomycetes</taxon>
        <taxon>Eurotiomycetidae</taxon>
        <taxon>Eurotiales</taxon>
        <taxon>Aspergillaceae</taxon>
        <taxon>Monascus</taxon>
    </lineage>
</organism>
<dbReference type="OrthoDB" id="5419608at2759"/>
<proteinExistence type="predicted"/>
<feature type="chain" id="PRO_5021378870" evidence="1">
    <location>
        <begin position="20"/>
        <end position="155"/>
    </location>
</feature>
<comment type="caution">
    <text evidence="2">The sequence shown here is derived from an EMBL/GenBank/DDBJ whole genome shotgun (WGS) entry which is preliminary data.</text>
</comment>
<gene>
    <name evidence="2" type="ORF">MPDQ_005955</name>
</gene>
<keyword evidence="3" id="KW-1185">Reference proteome</keyword>
<evidence type="ECO:0000313" key="2">
    <source>
        <dbReference type="EMBL" id="TQB73370.1"/>
    </source>
</evidence>
<dbReference type="AlphaFoldDB" id="A0A507QZ17"/>
<dbReference type="EMBL" id="VIFY01000046">
    <property type="protein sequence ID" value="TQB73370.1"/>
    <property type="molecule type" value="Genomic_DNA"/>
</dbReference>
<evidence type="ECO:0000313" key="3">
    <source>
        <dbReference type="Proteomes" id="UP000319663"/>
    </source>
</evidence>